<accession>A0A2A9PHL4</accession>
<protein>
    <submittedName>
        <fullName evidence="3">Uncharacterized protein</fullName>
    </submittedName>
</protein>
<reference evidence="3 4" key="1">
    <citation type="journal article" date="2015" name="BMC Genomics">
        <title>Gene expression during zombie ant biting behavior reflects the complexity underlying fungal parasitic behavioral manipulation.</title>
        <authorList>
            <person name="de Bekker C."/>
            <person name="Ohm R.A."/>
            <person name="Loreto R.G."/>
            <person name="Sebastian A."/>
            <person name="Albert I."/>
            <person name="Merrow M."/>
            <person name="Brachmann A."/>
            <person name="Hughes D.P."/>
        </authorList>
    </citation>
    <scope>NUCLEOTIDE SEQUENCE [LARGE SCALE GENOMIC DNA]</scope>
    <source>
        <strain evidence="3 4">SC16a</strain>
    </source>
</reference>
<evidence type="ECO:0000313" key="3">
    <source>
        <dbReference type="EMBL" id="PFH60316.1"/>
    </source>
</evidence>
<evidence type="ECO:0000256" key="1">
    <source>
        <dbReference type="SAM" id="MobiDB-lite"/>
    </source>
</evidence>
<evidence type="ECO:0000256" key="2">
    <source>
        <dbReference type="SAM" id="Phobius"/>
    </source>
</evidence>
<feature type="compositionally biased region" description="Basic and acidic residues" evidence="1">
    <location>
        <begin position="83"/>
        <end position="92"/>
    </location>
</feature>
<keyword evidence="2" id="KW-1133">Transmembrane helix</keyword>
<feature type="region of interest" description="Disordered" evidence="1">
    <location>
        <begin position="143"/>
        <end position="175"/>
    </location>
</feature>
<feature type="transmembrane region" description="Helical" evidence="2">
    <location>
        <begin position="109"/>
        <end position="138"/>
    </location>
</feature>
<keyword evidence="2" id="KW-0812">Transmembrane</keyword>
<reference evidence="3 4" key="2">
    <citation type="journal article" date="2017" name="Sci. Rep.">
        <title>Ant-infecting Ophiocordyceps genomes reveal a high diversity of potential behavioral manipulation genes and a possible major role for enterotoxins.</title>
        <authorList>
            <person name="de Bekker C."/>
            <person name="Ohm R.A."/>
            <person name="Evans H.C."/>
            <person name="Brachmann A."/>
            <person name="Hughes D.P."/>
        </authorList>
    </citation>
    <scope>NUCLEOTIDE SEQUENCE [LARGE SCALE GENOMIC DNA]</scope>
    <source>
        <strain evidence="3 4">SC16a</strain>
    </source>
</reference>
<feature type="compositionally biased region" description="Basic residues" evidence="1">
    <location>
        <begin position="200"/>
        <end position="212"/>
    </location>
</feature>
<feature type="compositionally biased region" description="Gly residues" evidence="1">
    <location>
        <begin position="231"/>
        <end position="241"/>
    </location>
</feature>
<feature type="region of interest" description="Disordered" evidence="1">
    <location>
        <begin position="187"/>
        <end position="241"/>
    </location>
</feature>
<name>A0A2A9PHL4_OPHUN</name>
<gene>
    <name evidence="3" type="ORF">XA68_11127</name>
</gene>
<keyword evidence="4" id="KW-1185">Reference proteome</keyword>
<evidence type="ECO:0000313" key="4">
    <source>
        <dbReference type="Proteomes" id="UP000037136"/>
    </source>
</evidence>
<organism evidence="3 4">
    <name type="scientific">Ophiocordyceps unilateralis</name>
    <name type="common">Zombie-ant fungus</name>
    <name type="synonym">Torrubia unilateralis</name>
    <dbReference type="NCBI Taxonomy" id="268505"/>
    <lineage>
        <taxon>Eukaryota</taxon>
        <taxon>Fungi</taxon>
        <taxon>Dikarya</taxon>
        <taxon>Ascomycota</taxon>
        <taxon>Pezizomycotina</taxon>
        <taxon>Sordariomycetes</taxon>
        <taxon>Hypocreomycetidae</taxon>
        <taxon>Hypocreales</taxon>
        <taxon>Ophiocordycipitaceae</taxon>
        <taxon>Ophiocordyceps</taxon>
    </lineage>
</organism>
<dbReference type="AlphaFoldDB" id="A0A2A9PHL4"/>
<sequence length="241" mass="25484">MAAEASSLGAANTSGYGPSNLDGSSSGFQISGTNDASAPIGYSYSTLMGTTGSVDTGYNTSYNTGYTDGHYRRPSGLRLSEASVREPSDYRTRERRSSDMLILESHPTASMAVITVMVTMVTIIIIIITTTTSTAMAIGKPKRRNINNSSRTGTGIITGTSTGTGTSTSSNRNKRAMAREAVALSPRRMNTRRQDASVGRRGRKWPRPHKRLMLNSPPAVSVEAPTRSGRRPGGTGGSGGR</sequence>
<comment type="caution">
    <text evidence="3">The sequence shown here is derived from an EMBL/GenBank/DDBJ whole genome shotgun (WGS) entry which is preliminary data.</text>
</comment>
<dbReference type="EMBL" id="LAZP02000136">
    <property type="protein sequence ID" value="PFH60316.1"/>
    <property type="molecule type" value="Genomic_DNA"/>
</dbReference>
<feature type="region of interest" description="Disordered" evidence="1">
    <location>
        <begin position="67"/>
        <end position="92"/>
    </location>
</feature>
<feature type="compositionally biased region" description="Low complexity" evidence="1">
    <location>
        <begin position="149"/>
        <end position="170"/>
    </location>
</feature>
<dbReference type="Proteomes" id="UP000037136">
    <property type="component" value="Unassembled WGS sequence"/>
</dbReference>
<keyword evidence="2" id="KW-0472">Membrane</keyword>
<proteinExistence type="predicted"/>